<name>Q8TQH4_METAC</name>
<dbReference type="Gene3D" id="1.20.144.10">
    <property type="entry name" value="Phosphatidic acid phosphatase type 2/haloperoxidase"/>
    <property type="match status" value="1"/>
</dbReference>
<evidence type="ECO:0000256" key="1">
    <source>
        <dbReference type="SAM" id="Phobius"/>
    </source>
</evidence>
<keyword evidence="1" id="KW-0472">Membrane</keyword>
<feature type="transmembrane region" description="Helical" evidence="1">
    <location>
        <begin position="349"/>
        <end position="367"/>
    </location>
</feature>
<evidence type="ECO:0000259" key="2">
    <source>
        <dbReference type="SMART" id="SM00014"/>
    </source>
</evidence>
<dbReference type="PANTHER" id="PTHR14969:SF13">
    <property type="entry name" value="AT30094P"/>
    <property type="match status" value="1"/>
</dbReference>
<accession>Q8TQH4</accession>
<dbReference type="PANTHER" id="PTHR14969">
    <property type="entry name" value="SPHINGOSINE-1-PHOSPHATE PHOSPHOHYDROLASE"/>
    <property type="match status" value="1"/>
</dbReference>
<feature type="domain" description="Phosphatidic acid phosphatase type 2/haloperoxidase" evidence="2">
    <location>
        <begin position="86"/>
        <end position="229"/>
    </location>
</feature>
<feature type="transmembrane region" description="Helical" evidence="1">
    <location>
        <begin position="279"/>
        <end position="297"/>
    </location>
</feature>
<keyword evidence="1" id="KW-1133">Transmembrane helix</keyword>
<feature type="transmembrane region" description="Helical" evidence="1">
    <location>
        <begin position="309"/>
        <end position="329"/>
    </location>
</feature>
<dbReference type="Proteomes" id="UP000002487">
    <property type="component" value="Chromosome"/>
</dbReference>
<proteinExistence type="predicted"/>
<dbReference type="AlphaFoldDB" id="Q8TQH4"/>
<feature type="transmembrane region" description="Helical" evidence="1">
    <location>
        <begin position="52"/>
        <end position="75"/>
    </location>
</feature>
<dbReference type="SMART" id="SM00014">
    <property type="entry name" value="acidPPc"/>
    <property type="match status" value="1"/>
</dbReference>
<dbReference type="InterPro" id="IPR000326">
    <property type="entry name" value="PAP2/HPO"/>
</dbReference>
<keyword evidence="4" id="KW-1185">Reference proteome</keyword>
<dbReference type="STRING" id="188937.MA_1569"/>
<dbReference type="EMBL" id="AE010299">
    <property type="protein sequence ID" value="AAM04982.1"/>
    <property type="molecule type" value="Genomic_DNA"/>
</dbReference>
<feature type="transmembrane region" description="Helical" evidence="1">
    <location>
        <begin position="255"/>
        <end position="273"/>
    </location>
</feature>
<dbReference type="EnsemblBacteria" id="AAM04982">
    <property type="protein sequence ID" value="AAM04982"/>
    <property type="gene ID" value="MA_1569"/>
</dbReference>
<reference evidence="3 4" key="1">
    <citation type="journal article" date="2002" name="Genome Res.">
        <title>The genome of Methanosarcina acetivorans reveals extensive metabolic and physiological diversity.</title>
        <authorList>
            <person name="Galagan J.E."/>
            <person name="Nusbaum C."/>
            <person name="Roy A."/>
            <person name="Endrizzi M.G."/>
            <person name="Macdonald P."/>
            <person name="FitzHugh W."/>
            <person name="Calvo S."/>
            <person name="Engels R."/>
            <person name="Smirnov S."/>
            <person name="Atnoor D."/>
            <person name="Brown A."/>
            <person name="Allen N."/>
            <person name="Naylor J."/>
            <person name="Stange-Thomann N."/>
            <person name="DeArellano K."/>
            <person name="Johnson R."/>
            <person name="Linton L."/>
            <person name="McEwan P."/>
            <person name="McKernan K."/>
            <person name="Talamas J."/>
            <person name="Tirrell A."/>
            <person name="Ye W."/>
            <person name="Zimmer A."/>
            <person name="Barber R.D."/>
            <person name="Cann I."/>
            <person name="Graham D.E."/>
            <person name="Grahame D.A."/>
            <person name="Guss A."/>
            <person name="Hedderich R."/>
            <person name="Ingram-Smith C."/>
            <person name="Kuettner C.H."/>
            <person name="Krzycki J.A."/>
            <person name="Leigh J.A."/>
            <person name="Li W."/>
            <person name="Liu J."/>
            <person name="Mukhopadhyay B."/>
            <person name="Reeve J.N."/>
            <person name="Smith K."/>
            <person name="Springer T.A."/>
            <person name="Umayam L.A."/>
            <person name="White O."/>
            <person name="White R.H."/>
            <person name="de Macario E.C."/>
            <person name="Ferry J.G."/>
            <person name="Jarrell K.F."/>
            <person name="Jing H."/>
            <person name="Macario A.J.L."/>
            <person name="Paulsen I."/>
            <person name="Pritchett M."/>
            <person name="Sowers K.R."/>
            <person name="Swanson R.V."/>
            <person name="Zinder S.H."/>
            <person name="Lander E."/>
            <person name="Metcalf W.W."/>
            <person name="Birren B."/>
        </authorList>
    </citation>
    <scope>NUCLEOTIDE SEQUENCE [LARGE SCALE GENOMIC DNA]</scope>
    <source>
        <strain evidence="4">ATCC 35395 / DSM 2834 / JCM 12185 / C2A</strain>
    </source>
</reference>
<sequence length="382" mass="42307">MESNAKLNINFLQFPFFLDIAGYTTDGKHLIRSDSLFQTEPILYLQSLGTEWFTFLVVLITSMGSATFFAGIIIITTFGIDFRKGFLLFQLLIWTALITETFKALIAFPRPDFVDSRVLNLEDGIKNTSPFNGNGEKGFFKVPDREILEAFRLQDPLPDSPFGFPSGHVALTTVLWGGTSSVFNSRTISRLAPAAVLLVAFSRMYLGRHFLGDVLGGAVLGLTILVAFSYFLKSPLKDEFFKKENFEPAFRQKNLFFYSIMFVVPTLLAAMSLVSGEVAGFFLGANMAYLLIIRKGLPVDSGNSGQRATRVFIALMLFGISTLLLDFGLATVETSSYSGTTLIEFLKAFIPALTIWVSAGICTKLDLYGIEEVMENSSENKK</sequence>
<feature type="transmembrane region" description="Helical" evidence="1">
    <location>
        <begin position="87"/>
        <end position="108"/>
    </location>
</feature>
<dbReference type="Pfam" id="PF01569">
    <property type="entry name" value="PAP2"/>
    <property type="match status" value="1"/>
</dbReference>
<dbReference type="HOGENOM" id="CLU_071222_0_0_2"/>
<dbReference type="KEGG" id="mac:MA_1569"/>
<evidence type="ECO:0000313" key="3">
    <source>
        <dbReference type="EMBL" id="AAM04982.1"/>
    </source>
</evidence>
<keyword evidence="1" id="KW-0812">Transmembrane</keyword>
<dbReference type="GO" id="GO:0042392">
    <property type="term" value="F:sphingosine-1-phosphate phosphatase activity"/>
    <property type="evidence" value="ECO:0000318"/>
    <property type="project" value="GO_Central"/>
</dbReference>
<gene>
    <name evidence="3" type="ordered locus">MA_1569</name>
</gene>
<evidence type="ECO:0000313" key="4">
    <source>
        <dbReference type="Proteomes" id="UP000002487"/>
    </source>
</evidence>
<dbReference type="InterPro" id="IPR036938">
    <property type="entry name" value="PAP2/HPO_sf"/>
</dbReference>
<feature type="transmembrane region" description="Helical" evidence="1">
    <location>
        <begin position="214"/>
        <end position="234"/>
    </location>
</feature>
<dbReference type="SUPFAM" id="SSF48317">
    <property type="entry name" value="Acid phosphatase/Vanadium-dependent haloperoxidase"/>
    <property type="match status" value="1"/>
</dbReference>
<organism evidence="3 4">
    <name type="scientific">Methanosarcina acetivorans (strain ATCC 35395 / DSM 2834 / JCM 12185 / C2A)</name>
    <dbReference type="NCBI Taxonomy" id="188937"/>
    <lineage>
        <taxon>Archaea</taxon>
        <taxon>Methanobacteriati</taxon>
        <taxon>Methanobacteriota</taxon>
        <taxon>Stenosarchaea group</taxon>
        <taxon>Methanomicrobia</taxon>
        <taxon>Methanosarcinales</taxon>
        <taxon>Methanosarcinaceae</taxon>
        <taxon>Methanosarcina</taxon>
    </lineage>
</organism>
<protein>
    <submittedName>
        <fullName evidence="3">Pap2 superfamily protein</fullName>
    </submittedName>
</protein>
<dbReference type="InParanoid" id="Q8TQH4"/>